<reference evidence="1 2" key="1">
    <citation type="submission" date="2018-12" db="EMBL/GenBank/DDBJ databases">
        <title>Unveiling genomic diversity among members of the Bifidobacterium pseudolongum species, a widely distributed gut commensal of the animal kingdom.</title>
        <authorList>
            <person name="Lugli G.A."/>
            <person name="Duranti S."/>
            <person name="Albert K."/>
            <person name="Mancabelli L."/>
            <person name="Napoli S."/>
            <person name="Viappiani A."/>
            <person name="Anzalone R."/>
            <person name="Longhi G."/>
            <person name="Milani C."/>
            <person name="Turroni F."/>
            <person name="Alessandri G."/>
            <person name="Sela D.A."/>
            <person name="Van Sinderen D."/>
            <person name="Ventura M."/>
        </authorList>
    </citation>
    <scope>NUCLEOTIDE SEQUENCE [LARGE SCALE GENOMIC DNA]</scope>
    <source>
        <strain evidence="1 2">2032B</strain>
    </source>
</reference>
<dbReference type="RefSeq" id="WP_129853672.1">
    <property type="nucleotide sequence ID" value="NZ_RYUQ01000002.1"/>
</dbReference>
<gene>
    <name evidence="1" type="ORF">PG2032B_1063</name>
</gene>
<protein>
    <submittedName>
        <fullName evidence="1">Uncharacterized protein</fullName>
    </submittedName>
</protein>
<dbReference type="AlphaFoldDB" id="A0A4Q5AFF1"/>
<sequence length="119" mass="13180">MAVTGKKIGRLDIRLVRGDSQRVGVRWRQRNVRTGQVGEVDVSQGWTARLLLQSPDGQETWLSLPCGVMTLDGLVACDIPAAAFTPAVWSLRHTGRWKIVASHSAHQQTLAWGYWTLSS</sequence>
<name>A0A4Q5AFF1_9BIFI</name>
<evidence type="ECO:0000313" key="1">
    <source>
        <dbReference type="EMBL" id="RYQ26467.1"/>
    </source>
</evidence>
<proteinExistence type="predicted"/>
<dbReference type="Proteomes" id="UP000292535">
    <property type="component" value="Unassembled WGS sequence"/>
</dbReference>
<organism evidence="1 2">
    <name type="scientific">Bifidobacterium pseudolongum subsp. globosum</name>
    <dbReference type="NCBI Taxonomy" id="1690"/>
    <lineage>
        <taxon>Bacteria</taxon>
        <taxon>Bacillati</taxon>
        <taxon>Actinomycetota</taxon>
        <taxon>Actinomycetes</taxon>
        <taxon>Bifidobacteriales</taxon>
        <taxon>Bifidobacteriaceae</taxon>
        <taxon>Bifidobacterium</taxon>
    </lineage>
</organism>
<dbReference type="EMBL" id="RYUQ01000002">
    <property type="protein sequence ID" value="RYQ26467.1"/>
    <property type="molecule type" value="Genomic_DNA"/>
</dbReference>
<comment type="caution">
    <text evidence="1">The sequence shown here is derived from an EMBL/GenBank/DDBJ whole genome shotgun (WGS) entry which is preliminary data.</text>
</comment>
<evidence type="ECO:0000313" key="2">
    <source>
        <dbReference type="Proteomes" id="UP000292535"/>
    </source>
</evidence>
<accession>A0A4Q5AFF1</accession>